<dbReference type="Proteomes" id="UP000284416">
    <property type="component" value="Unassembled WGS sequence"/>
</dbReference>
<dbReference type="AlphaFoldDB" id="A0A417YIB9"/>
<reference evidence="1 2" key="1">
    <citation type="journal article" date="2017" name="Int. J. Syst. Evol. Microbiol.">
        <title>Bacillus notoginsengisoli sp. nov., a novel bacterium isolated from the rhizosphere of Panax notoginseng.</title>
        <authorList>
            <person name="Zhang M.Y."/>
            <person name="Cheng J."/>
            <person name="Cai Y."/>
            <person name="Zhang T.Y."/>
            <person name="Wu Y.Y."/>
            <person name="Manikprabhu D."/>
            <person name="Li W.J."/>
            <person name="Zhang Y.X."/>
        </authorList>
    </citation>
    <scope>NUCLEOTIDE SEQUENCE [LARGE SCALE GENOMIC DNA]</scope>
    <source>
        <strain evidence="1 2">JCM 30743</strain>
    </source>
</reference>
<organism evidence="1 2">
    <name type="scientific">Neobacillus notoginsengisoli</name>
    <dbReference type="NCBI Taxonomy" id="1578198"/>
    <lineage>
        <taxon>Bacteria</taxon>
        <taxon>Bacillati</taxon>
        <taxon>Bacillota</taxon>
        <taxon>Bacilli</taxon>
        <taxon>Bacillales</taxon>
        <taxon>Bacillaceae</taxon>
        <taxon>Neobacillus</taxon>
    </lineage>
</organism>
<accession>A0A417YIB9</accession>
<evidence type="ECO:0000313" key="1">
    <source>
        <dbReference type="EMBL" id="RHW32806.1"/>
    </source>
</evidence>
<keyword evidence="2" id="KW-1185">Reference proteome</keyword>
<protein>
    <recommendedName>
        <fullName evidence="3">Sensory rhodopsin transducer</fullName>
    </recommendedName>
</protein>
<evidence type="ECO:0000313" key="2">
    <source>
        <dbReference type="Proteomes" id="UP000284416"/>
    </source>
</evidence>
<dbReference type="Gene3D" id="2.60.290.11">
    <property type="entry name" value="TM1070-like"/>
    <property type="match status" value="1"/>
</dbReference>
<sequence length="136" mass="15731">MGSWLKHHKGKKELEVVIVNGKKLWYFPDCDLPPAGDSQLKGHESIIVLNDSDFDATLNMTLFFTDQDPVRVNNLIVEKQRVRCIRMDNKTELHGFEVPLEIQYALKVESDQNVIIQYGRLDSRQTNLAYYTTLGY</sequence>
<dbReference type="SUPFAM" id="SSF89232">
    <property type="entry name" value="Hypothetical protein TM1070"/>
    <property type="match status" value="1"/>
</dbReference>
<dbReference type="InterPro" id="IPR036698">
    <property type="entry name" value="TM1070-like_sf"/>
</dbReference>
<dbReference type="InterPro" id="IPR009794">
    <property type="entry name" value="ASRT"/>
</dbReference>
<comment type="caution">
    <text evidence="1">The sequence shown here is derived from an EMBL/GenBank/DDBJ whole genome shotgun (WGS) entry which is preliminary data.</text>
</comment>
<proteinExistence type="predicted"/>
<name>A0A417YIB9_9BACI</name>
<dbReference type="EMBL" id="QWEG01000018">
    <property type="protein sequence ID" value="RHW32806.1"/>
    <property type="molecule type" value="Genomic_DNA"/>
</dbReference>
<gene>
    <name evidence="1" type="ORF">D1B31_20885</name>
</gene>
<evidence type="ECO:0008006" key="3">
    <source>
        <dbReference type="Google" id="ProtNLM"/>
    </source>
</evidence>
<dbReference type="Pfam" id="PF07100">
    <property type="entry name" value="ASRT"/>
    <property type="match status" value="1"/>
</dbReference>